<reference evidence="6 7" key="1">
    <citation type="submission" date="2019-12" db="EMBL/GenBank/DDBJ databases">
        <title>Paraburkholderia acidiphila 7Q-K02 sp. nov and Paraburkholderia acidisoli DHF22 sp. nov., two strains isolated from forest soil.</title>
        <authorList>
            <person name="Gao Z."/>
            <person name="Qiu L."/>
        </authorList>
    </citation>
    <scope>NUCLEOTIDE SEQUENCE [LARGE SCALE GENOMIC DNA]</scope>
    <source>
        <strain evidence="6 7">DHF22</strain>
        <plasmid evidence="6 7">p1</plasmid>
    </source>
</reference>
<dbReference type="InterPro" id="IPR050950">
    <property type="entry name" value="HTH-type_LysR_regulators"/>
</dbReference>
<dbReference type="InterPro" id="IPR036390">
    <property type="entry name" value="WH_DNA-bd_sf"/>
</dbReference>
<evidence type="ECO:0000313" key="6">
    <source>
        <dbReference type="EMBL" id="QGZ67028.1"/>
    </source>
</evidence>
<dbReference type="SUPFAM" id="SSF46785">
    <property type="entry name" value="Winged helix' DNA-binding domain"/>
    <property type="match status" value="1"/>
</dbReference>
<keyword evidence="2" id="KW-0805">Transcription regulation</keyword>
<protein>
    <submittedName>
        <fullName evidence="6">LysR family transcriptional regulator</fullName>
    </submittedName>
</protein>
<dbReference type="RefSeq" id="WP_158958941.1">
    <property type="nucleotide sequence ID" value="NZ_CP046917.1"/>
</dbReference>
<comment type="similarity">
    <text evidence="1">Belongs to the LysR transcriptional regulatory family.</text>
</comment>
<keyword evidence="3" id="KW-0238">DNA-binding</keyword>
<accession>A0A7Z2JK82</accession>
<name>A0A7Z2JK82_9BURK</name>
<evidence type="ECO:0000256" key="2">
    <source>
        <dbReference type="ARBA" id="ARBA00023015"/>
    </source>
</evidence>
<dbReference type="PROSITE" id="PS50931">
    <property type="entry name" value="HTH_LYSR"/>
    <property type="match status" value="1"/>
</dbReference>
<dbReference type="InterPro" id="IPR000847">
    <property type="entry name" value="LysR_HTH_N"/>
</dbReference>
<dbReference type="Pfam" id="PF00126">
    <property type="entry name" value="HTH_1"/>
    <property type="match status" value="1"/>
</dbReference>
<keyword evidence="6" id="KW-0614">Plasmid</keyword>
<dbReference type="EMBL" id="CP046917">
    <property type="protein sequence ID" value="QGZ67028.1"/>
    <property type="molecule type" value="Genomic_DNA"/>
</dbReference>
<dbReference type="SUPFAM" id="SSF53850">
    <property type="entry name" value="Periplasmic binding protein-like II"/>
    <property type="match status" value="1"/>
</dbReference>
<keyword evidence="7" id="KW-1185">Reference proteome</keyword>
<dbReference type="InterPro" id="IPR036388">
    <property type="entry name" value="WH-like_DNA-bd_sf"/>
</dbReference>
<sequence>MALGYSLKQLEAFAAVAALGSFTAAAEKLNMSRAALSATIDALEESLGTRLFNRKRSIGISLTSTGQEFLLGANSLLNDARRLARTVKASDDLQGELTVGATASLASTAVPVFIEQLAKQHPRLSVRVIVRGADELLSLLEVGGVELLFSYVSSTAARKLETIRLFSARLGVMAPRGRYKATSGRLNARKLIGQPIAVLDNAVSLQRLFAYLEEAKAADIAIRYRVGALPICTELVRRGVATAIVPILPALLNQLPADIECFELEPPSLPNVATVTWPAGTSLSPAADASVAILRALWHEAD</sequence>
<dbReference type="CDD" id="cd05466">
    <property type="entry name" value="PBP2_LTTR_substrate"/>
    <property type="match status" value="1"/>
</dbReference>
<dbReference type="Pfam" id="PF03466">
    <property type="entry name" value="LysR_substrate"/>
    <property type="match status" value="1"/>
</dbReference>
<dbReference type="FunFam" id="1.10.10.10:FF:000001">
    <property type="entry name" value="LysR family transcriptional regulator"/>
    <property type="match status" value="1"/>
</dbReference>
<geneLocation type="plasmid" evidence="6 7">
    <name>p1</name>
</geneLocation>
<evidence type="ECO:0000256" key="4">
    <source>
        <dbReference type="ARBA" id="ARBA00023163"/>
    </source>
</evidence>
<evidence type="ECO:0000256" key="3">
    <source>
        <dbReference type="ARBA" id="ARBA00023125"/>
    </source>
</evidence>
<dbReference type="GO" id="GO:0003700">
    <property type="term" value="F:DNA-binding transcription factor activity"/>
    <property type="evidence" value="ECO:0007669"/>
    <property type="project" value="InterPro"/>
</dbReference>
<dbReference type="AlphaFoldDB" id="A0A7Z2JK82"/>
<dbReference type="GO" id="GO:0003677">
    <property type="term" value="F:DNA binding"/>
    <property type="evidence" value="ECO:0007669"/>
    <property type="project" value="UniProtKB-KW"/>
</dbReference>
<dbReference type="OrthoDB" id="9789529at2"/>
<organism evidence="6 7">
    <name type="scientific">Paraburkholderia acidisoli</name>
    <dbReference type="NCBI Taxonomy" id="2571748"/>
    <lineage>
        <taxon>Bacteria</taxon>
        <taxon>Pseudomonadati</taxon>
        <taxon>Pseudomonadota</taxon>
        <taxon>Betaproteobacteria</taxon>
        <taxon>Burkholderiales</taxon>
        <taxon>Burkholderiaceae</taxon>
        <taxon>Paraburkholderia</taxon>
    </lineage>
</organism>
<evidence type="ECO:0000256" key="1">
    <source>
        <dbReference type="ARBA" id="ARBA00009437"/>
    </source>
</evidence>
<dbReference type="PRINTS" id="PR00039">
    <property type="entry name" value="HTHLYSR"/>
</dbReference>
<evidence type="ECO:0000313" key="7">
    <source>
        <dbReference type="Proteomes" id="UP000433577"/>
    </source>
</evidence>
<dbReference type="KEGG" id="pacs:FAZ98_34945"/>
<evidence type="ECO:0000259" key="5">
    <source>
        <dbReference type="PROSITE" id="PS50931"/>
    </source>
</evidence>
<dbReference type="PANTHER" id="PTHR30419">
    <property type="entry name" value="HTH-TYPE TRANSCRIPTIONAL REGULATOR YBHD"/>
    <property type="match status" value="1"/>
</dbReference>
<keyword evidence="4" id="KW-0804">Transcription</keyword>
<dbReference type="Gene3D" id="1.10.10.10">
    <property type="entry name" value="Winged helix-like DNA-binding domain superfamily/Winged helix DNA-binding domain"/>
    <property type="match status" value="1"/>
</dbReference>
<dbReference type="GO" id="GO:0005829">
    <property type="term" value="C:cytosol"/>
    <property type="evidence" value="ECO:0007669"/>
    <property type="project" value="TreeGrafter"/>
</dbReference>
<dbReference type="InterPro" id="IPR005119">
    <property type="entry name" value="LysR_subst-bd"/>
</dbReference>
<proteinExistence type="inferred from homology"/>
<gene>
    <name evidence="6" type="ORF">FAZ98_34945</name>
</gene>
<dbReference type="Proteomes" id="UP000433577">
    <property type="component" value="Plasmid p1"/>
</dbReference>
<feature type="domain" description="HTH lysR-type" evidence="5">
    <location>
        <begin position="5"/>
        <end position="63"/>
    </location>
</feature>
<dbReference type="Gene3D" id="3.40.190.290">
    <property type="match status" value="1"/>
</dbReference>